<dbReference type="KEGG" id="gbi:PG2T_14125"/>
<keyword evidence="3" id="KW-1185">Reference proteome</keyword>
<dbReference type="NCBIfam" id="TIGR01764">
    <property type="entry name" value="excise"/>
    <property type="match status" value="1"/>
</dbReference>
<dbReference type="GO" id="GO:0003677">
    <property type="term" value="F:DNA binding"/>
    <property type="evidence" value="ECO:0007669"/>
    <property type="project" value="InterPro"/>
</dbReference>
<proteinExistence type="predicted"/>
<dbReference type="SUPFAM" id="SSF46955">
    <property type="entry name" value="Putative DNA-binding domain"/>
    <property type="match status" value="1"/>
</dbReference>
<dbReference type="InterPro" id="IPR041657">
    <property type="entry name" value="HTH_17"/>
</dbReference>
<dbReference type="OrthoDB" id="9800023at2"/>
<dbReference type="AlphaFoldDB" id="A0A1B1YWI0"/>
<feature type="domain" description="Helix-turn-helix" evidence="1">
    <location>
        <begin position="9"/>
        <end position="55"/>
    </location>
</feature>
<dbReference type="RefSeq" id="WP_068806894.1">
    <property type="nucleotide sequence ID" value="NZ_CP014671.1"/>
</dbReference>
<dbReference type="Proteomes" id="UP000092952">
    <property type="component" value="Chromosome"/>
</dbReference>
<sequence length="67" mass="7785">MKEQMLEILTLEQVADYLKVTPRTVYSLVREGKLPAFKLGGVWRFCWSELQSWIDTALESRTPPLSK</sequence>
<evidence type="ECO:0000259" key="1">
    <source>
        <dbReference type="Pfam" id="PF12728"/>
    </source>
</evidence>
<dbReference type="EMBL" id="CP014671">
    <property type="protein sequence ID" value="ANX05205.1"/>
    <property type="molecule type" value="Genomic_DNA"/>
</dbReference>
<dbReference type="InterPro" id="IPR010093">
    <property type="entry name" value="SinI_DNA-bd"/>
</dbReference>
<evidence type="ECO:0000313" key="2">
    <source>
        <dbReference type="EMBL" id="ANX05205.1"/>
    </source>
</evidence>
<dbReference type="Pfam" id="PF12728">
    <property type="entry name" value="HTH_17"/>
    <property type="match status" value="1"/>
</dbReference>
<organism evidence="2 3">
    <name type="scientific">Immundisolibacter cernigliae</name>
    <dbReference type="NCBI Taxonomy" id="1810504"/>
    <lineage>
        <taxon>Bacteria</taxon>
        <taxon>Pseudomonadati</taxon>
        <taxon>Pseudomonadota</taxon>
        <taxon>Gammaproteobacteria</taxon>
        <taxon>Immundisolibacterales</taxon>
        <taxon>Immundisolibacteraceae</taxon>
        <taxon>Immundisolibacter</taxon>
    </lineage>
</organism>
<name>A0A1B1YWI0_9GAMM</name>
<dbReference type="InParanoid" id="A0A1B1YWI0"/>
<dbReference type="STRING" id="1810504.PG2T_14125"/>
<protein>
    <recommendedName>
        <fullName evidence="1">Helix-turn-helix domain-containing protein</fullName>
    </recommendedName>
</protein>
<evidence type="ECO:0000313" key="3">
    <source>
        <dbReference type="Proteomes" id="UP000092952"/>
    </source>
</evidence>
<accession>A0A1B1YWI0</accession>
<reference evidence="3" key="1">
    <citation type="submission" date="2016-03" db="EMBL/GenBank/DDBJ databases">
        <title>Complete genome sequence of Solimmundus cernigliae, representing a novel lineage of polycyclic aromatic hydrocarbon degraders within the Gammaproteobacteria.</title>
        <authorList>
            <person name="Singleton D.R."/>
            <person name="Dickey A.N."/>
            <person name="Scholl E.H."/>
            <person name="Wright F.A."/>
            <person name="Aitken M.D."/>
        </authorList>
    </citation>
    <scope>NUCLEOTIDE SEQUENCE [LARGE SCALE GENOMIC DNA]</scope>
    <source>
        <strain evidence="3">TR3.2</strain>
    </source>
</reference>
<gene>
    <name evidence="2" type="ORF">PG2T_14125</name>
</gene>
<dbReference type="InterPro" id="IPR009061">
    <property type="entry name" value="DNA-bd_dom_put_sf"/>
</dbReference>